<dbReference type="Proteomes" id="UP000054166">
    <property type="component" value="Unassembled WGS sequence"/>
</dbReference>
<accession>A0A0C3BWJ3</accession>
<sequence length="129" mass="14436">MFECANKYAEKLHELDDSRCLVTKESNPSRSKSVILCAEEFMQSPNMNACGIWKKDHSTLNLVTLRAHCDAYNECFTIVLPIDVLERMRGINKGATLNKPYPGFTTCPVPPCPNITPTRNALSPTLYPS</sequence>
<keyword evidence="2" id="KW-1185">Reference proteome</keyword>
<name>A0A0C3BWJ3_PILCF</name>
<dbReference type="EMBL" id="KN832997">
    <property type="protein sequence ID" value="KIM81722.1"/>
    <property type="molecule type" value="Genomic_DNA"/>
</dbReference>
<evidence type="ECO:0000313" key="2">
    <source>
        <dbReference type="Proteomes" id="UP000054166"/>
    </source>
</evidence>
<dbReference type="InParanoid" id="A0A0C3BWJ3"/>
<proteinExistence type="predicted"/>
<evidence type="ECO:0000313" key="1">
    <source>
        <dbReference type="EMBL" id="KIM81722.1"/>
    </source>
</evidence>
<protein>
    <submittedName>
        <fullName evidence="1">Uncharacterized protein</fullName>
    </submittedName>
</protein>
<dbReference type="AlphaFoldDB" id="A0A0C3BWJ3"/>
<dbReference type="HOGENOM" id="CLU_1949632_0_0_1"/>
<gene>
    <name evidence="1" type="ORF">PILCRDRAFT_488263</name>
</gene>
<reference evidence="1 2" key="1">
    <citation type="submission" date="2014-04" db="EMBL/GenBank/DDBJ databases">
        <authorList>
            <consortium name="DOE Joint Genome Institute"/>
            <person name="Kuo A."/>
            <person name="Tarkka M."/>
            <person name="Buscot F."/>
            <person name="Kohler A."/>
            <person name="Nagy L.G."/>
            <person name="Floudas D."/>
            <person name="Copeland A."/>
            <person name="Barry K.W."/>
            <person name="Cichocki N."/>
            <person name="Veneault-Fourrey C."/>
            <person name="LaButti K."/>
            <person name="Lindquist E.A."/>
            <person name="Lipzen A."/>
            <person name="Lundell T."/>
            <person name="Morin E."/>
            <person name="Murat C."/>
            <person name="Sun H."/>
            <person name="Tunlid A."/>
            <person name="Henrissat B."/>
            <person name="Grigoriev I.V."/>
            <person name="Hibbett D.S."/>
            <person name="Martin F."/>
            <person name="Nordberg H.P."/>
            <person name="Cantor M.N."/>
            <person name="Hua S.X."/>
        </authorList>
    </citation>
    <scope>NUCLEOTIDE SEQUENCE [LARGE SCALE GENOMIC DNA]</scope>
    <source>
        <strain evidence="1 2">F 1598</strain>
    </source>
</reference>
<reference evidence="2" key="2">
    <citation type="submission" date="2015-01" db="EMBL/GenBank/DDBJ databases">
        <title>Evolutionary Origins and Diversification of the Mycorrhizal Mutualists.</title>
        <authorList>
            <consortium name="DOE Joint Genome Institute"/>
            <consortium name="Mycorrhizal Genomics Consortium"/>
            <person name="Kohler A."/>
            <person name="Kuo A."/>
            <person name="Nagy L.G."/>
            <person name="Floudas D."/>
            <person name="Copeland A."/>
            <person name="Barry K.W."/>
            <person name="Cichocki N."/>
            <person name="Veneault-Fourrey C."/>
            <person name="LaButti K."/>
            <person name="Lindquist E.A."/>
            <person name="Lipzen A."/>
            <person name="Lundell T."/>
            <person name="Morin E."/>
            <person name="Murat C."/>
            <person name="Riley R."/>
            <person name="Ohm R."/>
            <person name="Sun H."/>
            <person name="Tunlid A."/>
            <person name="Henrissat B."/>
            <person name="Grigoriev I.V."/>
            <person name="Hibbett D.S."/>
            <person name="Martin F."/>
        </authorList>
    </citation>
    <scope>NUCLEOTIDE SEQUENCE [LARGE SCALE GENOMIC DNA]</scope>
    <source>
        <strain evidence="2">F 1598</strain>
    </source>
</reference>
<organism evidence="1 2">
    <name type="scientific">Piloderma croceum (strain F 1598)</name>
    <dbReference type="NCBI Taxonomy" id="765440"/>
    <lineage>
        <taxon>Eukaryota</taxon>
        <taxon>Fungi</taxon>
        <taxon>Dikarya</taxon>
        <taxon>Basidiomycota</taxon>
        <taxon>Agaricomycotina</taxon>
        <taxon>Agaricomycetes</taxon>
        <taxon>Agaricomycetidae</taxon>
        <taxon>Atheliales</taxon>
        <taxon>Atheliaceae</taxon>
        <taxon>Piloderma</taxon>
    </lineage>
</organism>